<protein>
    <submittedName>
        <fullName evidence="4">G-protein coupled receptors family 1 profile domain-containing protein</fullName>
    </submittedName>
</protein>
<keyword evidence="2" id="KW-0472">Membrane</keyword>
<feature type="transmembrane region" description="Helical" evidence="2">
    <location>
        <begin position="372"/>
        <end position="390"/>
    </location>
</feature>
<evidence type="ECO:0000256" key="1">
    <source>
        <dbReference type="SAM" id="MobiDB-lite"/>
    </source>
</evidence>
<evidence type="ECO:0000313" key="3">
    <source>
        <dbReference type="Proteomes" id="UP000887572"/>
    </source>
</evidence>
<keyword evidence="3" id="KW-1185">Reference proteome</keyword>
<feature type="transmembrane region" description="Helical" evidence="2">
    <location>
        <begin position="475"/>
        <end position="496"/>
    </location>
</feature>
<dbReference type="SUPFAM" id="SSF81321">
    <property type="entry name" value="Family A G protein-coupled receptor-like"/>
    <property type="match status" value="1"/>
</dbReference>
<dbReference type="WBParaSite" id="Gr19_v10_g5361.t1">
    <property type="protein sequence ID" value="Gr19_v10_g5361.t1"/>
    <property type="gene ID" value="Gr19_v10_g5361"/>
</dbReference>
<feature type="transmembrane region" description="Helical" evidence="2">
    <location>
        <begin position="331"/>
        <end position="351"/>
    </location>
</feature>
<accession>A0A914HYW0</accession>
<name>A0A914HYW0_GLORO</name>
<dbReference type="AlphaFoldDB" id="A0A914HYW0"/>
<feature type="transmembrane region" description="Helical" evidence="2">
    <location>
        <begin position="422"/>
        <end position="445"/>
    </location>
</feature>
<feature type="transmembrane region" description="Helical" evidence="2">
    <location>
        <begin position="256"/>
        <end position="279"/>
    </location>
</feature>
<feature type="transmembrane region" description="Helical" evidence="2">
    <location>
        <begin position="291"/>
        <end position="311"/>
    </location>
</feature>
<proteinExistence type="predicted"/>
<evidence type="ECO:0000313" key="4">
    <source>
        <dbReference type="WBParaSite" id="Gr19_v10_g5361.t1"/>
    </source>
</evidence>
<dbReference type="Proteomes" id="UP000887572">
    <property type="component" value="Unplaced"/>
</dbReference>
<evidence type="ECO:0000256" key="2">
    <source>
        <dbReference type="SAM" id="Phobius"/>
    </source>
</evidence>
<feature type="transmembrane region" description="Helical" evidence="2">
    <location>
        <begin position="522"/>
        <end position="544"/>
    </location>
</feature>
<dbReference type="Gene3D" id="1.20.1070.10">
    <property type="entry name" value="Rhodopsin 7-helix transmembrane proteins"/>
    <property type="match status" value="1"/>
</dbReference>
<keyword evidence="2" id="KW-0812">Transmembrane</keyword>
<sequence length="599" mass="67745">MFNGTDNGKVPRCPQSLGVIYQCAKFHPETPWTPGDLSLYALPFPSLPVTFLSIFEIGRAPSADISSPIVFVPRRRLRAYWPMDGHSPICRGAFEFGDQNNSFYSGGPFHSKRSDIIAIYYKNLLLLLINRRTRKVLSPDDSEKHSTNCAFLFLLAFTNINRIISNFVSFAQVAFYYMSSIGNLSSSLLSSVGNNIHLNASTSLIPDILMTDSLNHSNMSTNSTFMPFSNSLNTSMRSIVPSPVESHQHPLNPYSVVNIFICAPMLLLQLLTLPIFLVYPNYRCNVCFRILFTNGVTDCLQLAPLLTFAILNLITDNIPIWFQRFGSSIVINAWNLLVMQHFLLALNRLIVILRARYLGSRFIPDQETEAKCFNVAHAFIWAVYLVIVGLHQTNLMGSLFHSGTSQFVFDIEKPLTQTVRMVFWYVTIVIPIICLVIYIVIIAFAKLSRTSMHRGDDITATKTTAPLLNDYERRLLIQLPQAIILYVVMGLLIIAWNSFDSCRNDICVGKILRLIPVSLPRAYHTFFIEGLWMVYCGLNPILFLTMNREFRNRFLQLYGIKKSTIFPSTGHTNISRSTASNDTKPATEMGTNILHGKKK</sequence>
<keyword evidence="2" id="KW-1133">Transmembrane helix</keyword>
<feature type="region of interest" description="Disordered" evidence="1">
    <location>
        <begin position="575"/>
        <end position="599"/>
    </location>
</feature>
<organism evidence="3 4">
    <name type="scientific">Globodera rostochiensis</name>
    <name type="common">Golden nematode worm</name>
    <name type="synonym">Heterodera rostochiensis</name>
    <dbReference type="NCBI Taxonomy" id="31243"/>
    <lineage>
        <taxon>Eukaryota</taxon>
        <taxon>Metazoa</taxon>
        <taxon>Ecdysozoa</taxon>
        <taxon>Nematoda</taxon>
        <taxon>Chromadorea</taxon>
        <taxon>Rhabditida</taxon>
        <taxon>Tylenchina</taxon>
        <taxon>Tylenchomorpha</taxon>
        <taxon>Tylenchoidea</taxon>
        <taxon>Heteroderidae</taxon>
        <taxon>Heteroderinae</taxon>
        <taxon>Globodera</taxon>
    </lineage>
</organism>
<feature type="compositionally biased region" description="Polar residues" evidence="1">
    <location>
        <begin position="575"/>
        <end position="584"/>
    </location>
</feature>
<reference evidence="4" key="1">
    <citation type="submission" date="2022-11" db="UniProtKB">
        <authorList>
            <consortium name="WormBaseParasite"/>
        </authorList>
    </citation>
    <scope>IDENTIFICATION</scope>
</reference>